<proteinExistence type="predicted"/>
<keyword evidence="6" id="KW-1185">Reference proteome</keyword>
<keyword evidence="1" id="KW-0547">Nucleotide-binding</keyword>
<evidence type="ECO:0000256" key="1">
    <source>
        <dbReference type="ARBA" id="ARBA00022741"/>
    </source>
</evidence>
<organism evidence="5 6">
    <name type="scientific">Rothia koreensis</name>
    <dbReference type="NCBI Taxonomy" id="592378"/>
    <lineage>
        <taxon>Bacteria</taxon>
        <taxon>Bacillati</taxon>
        <taxon>Actinomycetota</taxon>
        <taxon>Actinomycetes</taxon>
        <taxon>Micrococcales</taxon>
        <taxon>Micrococcaceae</taxon>
        <taxon>Rothia</taxon>
    </lineage>
</organism>
<dbReference type="InterPro" id="IPR003439">
    <property type="entry name" value="ABC_transporter-like_ATP-bd"/>
</dbReference>
<evidence type="ECO:0000259" key="4">
    <source>
        <dbReference type="PROSITE" id="PS50893"/>
    </source>
</evidence>
<dbReference type="SMART" id="SM00382">
    <property type="entry name" value="AAA"/>
    <property type="match status" value="1"/>
</dbReference>
<dbReference type="PROSITE" id="PS50893">
    <property type="entry name" value="ABC_TRANSPORTER_2"/>
    <property type="match status" value="1"/>
</dbReference>
<evidence type="ECO:0000313" key="6">
    <source>
        <dbReference type="Proteomes" id="UP000462152"/>
    </source>
</evidence>
<dbReference type="CDD" id="cd03214">
    <property type="entry name" value="ABC_Iron-Siderophores_B12_Hemin"/>
    <property type="match status" value="1"/>
</dbReference>
<dbReference type="Gene3D" id="3.40.50.300">
    <property type="entry name" value="P-loop containing nucleotide triphosphate hydrolases"/>
    <property type="match status" value="1"/>
</dbReference>
<evidence type="ECO:0000313" key="5">
    <source>
        <dbReference type="EMBL" id="MUN53706.1"/>
    </source>
</evidence>
<dbReference type="Pfam" id="PF00005">
    <property type="entry name" value="ABC_tran"/>
    <property type="match status" value="1"/>
</dbReference>
<dbReference type="InterPro" id="IPR003593">
    <property type="entry name" value="AAA+_ATPase"/>
</dbReference>
<keyword evidence="2 5" id="KW-0067">ATP-binding</keyword>
<name>A0A7K1LEV3_9MICC</name>
<evidence type="ECO:0000256" key="2">
    <source>
        <dbReference type="ARBA" id="ARBA00022840"/>
    </source>
</evidence>
<dbReference type="EMBL" id="WOGT01000001">
    <property type="protein sequence ID" value="MUN53706.1"/>
    <property type="molecule type" value="Genomic_DNA"/>
</dbReference>
<comment type="caution">
    <text evidence="5">The sequence shown here is derived from an EMBL/GenBank/DDBJ whole genome shotgun (WGS) entry which is preliminary data.</text>
</comment>
<sequence length="277" mass="29525">MKVNDALVLDEVSIPVAGRDVVREVSLTISPGDVVGLVGPNGCGKSTMLKALYRALRPSSGAVLIDGSRMDRLSFRESASLLAALPQEERGDLDFTVAEVVALGAAAHPTPACRTEQVVATAMARTGVQCLADRSFLGLSGGERQRTLLARALAQRTPYLLLDEPTNHLDLRYQVELVGLLRKLAHQTTAPGGPNPSDDESPTGTSTRPPGIIMALHDLNLAASACNRVVVMDRGRIVADGPPTARLDADLIEKVYAVRPLVTTRPDNGAPHFLFPW</sequence>
<evidence type="ECO:0000256" key="3">
    <source>
        <dbReference type="SAM" id="MobiDB-lite"/>
    </source>
</evidence>
<dbReference type="SUPFAM" id="SSF52540">
    <property type="entry name" value="P-loop containing nucleoside triphosphate hydrolases"/>
    <property type="match status" value="1"/>
</dbReference>
<accession>A0A7K1LEV3</accession>
<dbReference type="AlphaFoldDB" id="A0A7K1LEV3"/>
<dbReference type="RefSeq" id="WP_129314764.1">
    <property type="nucleotide sequence ID" value="NZ_NOIQ01000002.1"/>
</dbReference>
<dbReference type="OrthoDB" id="5296765at2"/>
<feature type="domain" description="ABC transporter" evidence="4">
    <location>
        <begin position="7"/>
        <end position="259"/>
    </location>
</feature>
<dbReference type="Proteomes" id="UP000462152">
    <property type="component" value="Unassembled WGS sequence"/>
</dbReference>
<dbReference type="PANTHER" id="PTHR42794:SF2">
    <property type="entry name" value="ABC TRANSPORTER ATP-BINDING PROTEIN"/>
    <property type="match status" value="1"/>
</dbReference>
<dbReference type="GO" id="GO:0016887">
    <property type="term" value="F:ATP hydrolysis activity"/>
    <property type="evidence" value="ECO:0007669"/>
    <property type="project" value="InterPro"/>
</dbReference>
<dbReference type="GO" id="GO:0005524">
    <property type="term" value="F:ATP binding"/>
    <property type="evidence" value="ECO:0007669"/>
    <property type="project" value="UniProtKB-KW"/>
</dbReference>
<dbReference type="InterPro" id="IPR027417">
    <property type="entry name" value="P-loop_NTPase"/>
</dbReference>
<dbReference type="PANTHER" id="PTHR42794">
    <property type="entry name" value="HEMIN IMPORT ATP-BINDING PROTEIN HMUV"/>
    <property type="match status" value="1"/>
</dbReference>
<reference evidence="5 6" key="1">
    <citation type="submission" date="2019-12" db="EMBL/GenBank/DDBJ databases">
        <authorList>
            <person name="Li J."/>
            <person name="Shi Y."/>
            <person name="Xu G."/>
            <person name="Xiao D."/>
            <person name="Ran X."/>
        </authorList>
    </citation>
    <scope>NUCLEOTIDE SEQUENCE [LARGE SCALE GENOMIC DNA]</scope>
    <source>
        <strain evidence="5 6">JCM 15915</strain>
    </source>
</reference>
<protein>
    <submittedName>
        <fullName evidence="5">ATP-binding cassette domain-containing protein</fullName>
    </submittedName>
</protein>
<feature type="region of interest" description="Disordered" evidence="3">
    <location>
        <begin position="186"/>
        <end position="210"/>
    </location>
</feature>
<gene>
    <name evidence="5" type="ORF">GMA10_00415</name>
</gene>